<reference evidence="3" key="1">
    <citation type="journal article" date="2019" name="Int. J. Syst. Evol. Microbiol.">
        <title>The Global Catalogue of Microorganisms (GCM) 10K type strain sequencing project: providing services to taxonomists for standard genome sequencing and annotation.</title>
        <authorList>
            <consortium name="The Broad Institute Genomics Platform"/>
            <consortium name="The Broad Institute Genome Sequencing Center for Infectious Disease"/>
            <person name="Wu L."/>
            <person name="Ma J."/>
        </authorList>
    </citation>
    <scope>NUCLEOTIDE SEQUENCE [LARGE SCALE GENOMIC DNA]</scope>
    <source>
        <strain evidence="3">CCUG 60523</strain>
    </source>
</reference>
<accession>A0ABV8AQ32</accession>
<evidence type="ECO:0000256" key="1">
    <source>
        <dbReference type="SAM" id="Phobius"/>
    </source>
</evidence>
<dbReference type="RefSeq" id="WP_377904509.1">
    <property type="nucleotide sequence ID" value="NZ_JBHRZS010000006.1"/>
</dbReference>
<comment type="caution">
    <text evidence="2">The sequence shown here is derived from an EMBL/GenBank/DDBJ whole genome shotgun (WGS) entry which is preliminary data.</text>
</comment>
<feature type="transmembrane region" description="Helical" evidence="1">
    <location>
        <begin position="12"/>
        <end position="32"/>
    </location>
</feature>
<gene>
    <name evidence="2" type="ORF">ACFOSV_06275</name>
</gene>
<keyword evidence="1" id="KW-0812">Transmembrane</keyword>
<keyword evidence="1" id="KW-1133">Transmembrane helix</keyword>
<keyword evidence="3" id="KW-1185">Reference proteome</keyword>
<protein>
    <submittedName>
        <fullName evidence="2">Uncharacterized protein</fullName>
    </submittedName>
</protein>
<evidence type="ECO:0000313" key="3">
    <source>
        <dbReference type="Proteomes" id="UP001595805"/>
    </source>
</evidence>
<dbReference type="EMBL" id="JBHRZS010000006">
    <property type="protein sequence ID" value="MFC3879772.1"/>
    <property type="molecule type" value="Genomic_DNA"/>
</dbReference>
<keyword evidence="1" id="KW-0472">Membrane</keyword>
<name>A0ABV8AQ32_9BACT</name>
<dbReference type="Proteomes" id="UP001595805">
    <property type="component" value="Unassembled WGS sequence"/>
</dbReference>
<sequence>MKRVLSTLKEKWPEYILEILVLIIGIYGAFALNNWNENRLNRIEEEKILANLQTEFKKSRILLVRKLELSQGSFQSGIRIIELMGAPKEVISNTNVDSLFFRMLPGTGNFLPAKNAIDNILQSGKLNLISNDSLVDLLYDWEASVLGYTASEESGDVLVREQLVPSFIPFISMKQMDHYGNDLPWTGATKLETNYQGLFQNLNFENHLDNYLYGLNGRINSLKEMDELITKILHLVEKNP</sequence>
<evidence type="ECO:0000313" key="2">
    <source>
        <dbReference type="EMBL" id="MFC3879772.1"/>
    </source>
</evidence>
<organism evidence="2 3">
    <name type="scientific">Algoriphagus namhaensis</name>
    <dbReference type="NCBI Taxonomy" id="915353"/>
    <lineage>
        <taxon>Bacteria</taxon>
        <taxon>Pseudomonadati</taxon>
        <taxon>Bacteroidota</taxon>
        <taxon>Cytophagia</taxon>
        <taxon>Cytophagales</taxon>
        <taxon>Cyclobacteriaceae</taxon>
        <taxon>Algoriphagus</taxon>
    </lineage>
</organism>
<proteinExistence type="predicted"/>